<reference evidence="6" key="1">
    <citation type="journal article" date="2020" name="mSystems">
        <title>Genome- and Community-Level Interaction Insights into Carbon Utilization and Element Cycling Functions of Hydrothermarchaeota in Hydrothermal Sediment.</title>
        <authorList>
            <person name="Zhou Z."/>
            <person name="Liu Y."/>
            <person name="Xu W."/>
            <person name="Pan J."/>
            <person name="Luo Z.H."/>
            <person name="Li M."/>
        </authorList>
    </citation>
    <scope>NUCLEOTIDE SEQUENCE [LARGE SCALE GENOMIC DNA]</scope>
    <source>
        <strain evidence="6">SpSt-658</strain>
    </source>
</reference>
<evidence type="ECO:0000256" key="4">
    <source>
        <dbReference type="HAMAP-Rule" id="MF_01367"/>
    </source>
</evidence>
<dbReference type="GO" id="GO:0006412">
    <property type="term" value="P:translation"/>
    <property type="evidence" value="ECO:0007669"/>
    <property type="project" value="UniProtKB-UniRule"/>
</dbReference>
<comment type="caution">
    <text evidence="6">The sequence shown here is derived from an EMBL/GenBank/DDBJ whole genome shotgun (WGS) entry which is preliminary data.</text>
</comment>
<gene>
    <name evidence="4" type="primary">rpl14</name>
    <name evidence="6" type="ORF">ENU31_02190</name>
</gene>
<evidence type="ECO:0000256" key="5">
    <source>
        <dbReference type="RuleBase" id="RU003949"/>
    </source>
</evidence>
<comment type="function">
    <text evidence="4">Binds to 23S rRNA. Forms part of two intersubunit bridges in the 70S ribosome.</text>
</comment>
<dbReference type="PROSITE" id="PS00049">
    <property type="entry name" value="RIBOSOMAL_L14"/>
    <property type="match status" value="1"/>
</dbReference>
<protein>
    <recommendedName>
        <fullName evidence="4">Large ribosomal subunit protein uL14</fullName>
    </recommendedName>
</protein>
<comment type="similarity">
    <text evidence="1 4 5">Belongs to the universal ribosomal protein uL14 family.</text>
</comment>
<dbReference type="GO" id="GO:0070180">
    <property type="term" value="F:large ribosomal subunit rRNA binding"/>
    <property type="evidence" value="ECO:0007669"/>
    <property type="project" value="TreeGrafter"/>
</dbReference>
<dbReference type="Pfam" id="PF00238">
    <property type="entry name" value="Ribosomal_L14"/>
    <property type="match status" value="1"/>
</dbReference>
<dbReference type="HAMAP" id="MF_01367">
    <property type="entry name" value="Ribosomal_uL14"/>
    <property type="match status" value="1"/>
</dbReference>
<organism evidence="6">
    <name type="scientific">Ignisphaera aggregans</name>
    <dbReference type="NCBI Taxonomy" id="334771"/>
    <lineage>
        <taxon>Archaea</taxon>
        <taxon>Thermoproteota</taxon>
        <taxon>Thermoprotei</taxon>
        <taxon>Desulfurococcales</taxon>
        <taxon>Desulfurococcaceae</taxon>
        <taxon>Ignisphaera</taxon>
    </lineage>
</organism>
<name>A0A7C4H235_9CREN</name>
<dbReference type="InterPro" id="IPR036853">
    <property type="entry name" value="Ribosomal_uL14_sf"/>
</dbReference>
<evidence type="ECO:0000256" key="1">
    <source>
        <dbReference type="ARBA" id="ARBA00010745"/>
    </source>
</evidence>
<dbReference type="PANTHER" id="PTHR11761:SF8">
    <property type="entry name" value="LARGE RIBOSOMAL SUBUNIT PROTEIN UL14"/>
    <property type="match status" value="1"/>
</dbReference>
<dbReference type="SUPFAM" id="SSF50193">
    <property type="entry name" value="Ribosomal protein L14"/>
    <property type="match status" value="1"/>
</dbReference>
<keyword evidence="2 4" id="KW-0689">Ribosomal protein</keyword>
<evidence type="ECO:0000256" key="3">
    <source>
        <dbReference type="ARBA" id="ARBA00023274"/>
    </source>
</evidence>
<dbReference type="AlphaFoldDB" id="A0A7C4H235"/>
<dbReference type="Gene3D" id="2.40.150.20">
    <property type="entry name" value="Ribosomal protein L14"/>
    <property type="match status" value="1"/>
</dbReference>
<dbReference type="PANTHER" id="PTHR11761">
    <property type="entry name" value="50S/60S RIBOSOMAL PROTEIN L14/L23"/>
    <property type="match status" value="1"/>
</dbReference>
<sequence>MAVKRAKLGAATPRRRRVAGITIGTRLNVADNSGAKEVMVIGVIDVKTRLRRIPFATVGDMVTVTVKKGKPDMVGQIFRGIIVRQKKPFRRPDGTWIAFEDNACVIVTPDGQPKGKEVRGPVAKEAVERWTQIANLVSMVI</sequence>
<dbReference type="CDD" id="cd00337">
    <property type="entry name" value="Ribosomal_uL14"/>
    <property type="match status" value="1"/>
</dbReference>
<dbReference type="InterPro" id="IPR019972">
    <property type="entry name" value="Ribosomal_uL14_CS"/>
</dbReference>
<evidence type="ECO:0000256" key="2">
    <source>
        <dbReference type="ARBA" id="ARBA00022980"/>
    </source>
</evidence>
<dbReference type="InterPro" id="IPR000218">
    <property type="entry name" value="Ribosomal_uL14"/>
</dbReference>
<dbReference type="EMBL" id="DTCA01000071">
    <property type="protein sequence ID" value="HGM07209.1"/>
    <property type="molecule type" value="Genomic_DNA"/>
</dbReference>
<accession>A0A7C4H235</accession>
<keyword evidence="4" id="KW-0699">rRNA-binding</keyword>
<dbReference type="SMART" id="SM01374">
    <property type="entry name" value="Ribosomal_L14"/>
    <property type="match status" value="1"/>
</dbReference>
<dbReference type="FunFam" id="2.40.150.20:FF:000007">
    <property type="entry name" value="50S ribosomal protein L14"/>
    <property type="match status" value="1"/>
</dbReference>
<dbReference type="NCBIfam" id="NF006344">
    <property type="entry name" value="PRK08571.1"/>
    <property type="match status" value="1"/>
</dbReference>
<keyword evidence="4" id="KW-0694">RNA-binding</keyword>
<dbReference type="GO" id="GO:0022625">
    <property type="term" value="C:cytosolic large ribosomal subunit"/>
    <property type="evidence" value="ECO:0007669"/>
    <property type="project" value="TreeGrafter"/>
</dbReference>
<dbReference type="GO" id="GO:0003735">
    <property type="term" value="F:structural constituent of ribosome"/>
    <property type="evidence" value="ECO:0007669"/>
    <property type="project" value="InterPro"/>
</dbReference>
<evidence type="ECO:0000313" key="6">
    <source>
        <dbReference type="EMBL" id="HGM07209.1"/>
    </source>
</evidence>
<keyword evidence="3 4" id="KW-0687">Ribonucleoprotein</keyword>
<comment type="subunit">
    <text evidence="4">Part of the 50S ribosomal subunit. Forms a cluster with proteins L3 and L24e, part of which may contact the 16S rRNA in 2 intersubunit bridges.</text>
</comment>
<proteinExistence type="inferred from homology"/>